<keyword evidence="3" id="KW-1003">Cell membrane</keyword>
<feature type="transmembrane region" description="Helical" evidence="8">
    <location>
        <begin position="252"/>
        <end position="271"/>
    </location>
</feature>
<evidence type="ECO:0000256" key="3">
    <source>
        <dbReference type="ARBA" id="ARBA00022475"/>
    </source>
</evidence>
<feature type="transmembrane region" description="Helical" evidence="8">
    <location>
        <begin position="108"/>
        <end position="129"/>
    </location>
</feature>
<evidence type="ECO:0000256" key="6">
    <source>
        <dbReference type="ARBA" id="ARBA00023136"/>
    </source>
</evidence>
<protein>
    <submittedName>
        <fullName evidence="9">SLC14A1_0 protein</fullName>
    </submittedName>
</protein>
<evidence type="ECO:0000313" key="9">
    <source>
        <dbReference type="EMBL" id="JAG76279.1"/>
    </source>
</evidence>
<dbReference type="InterPro" id="IPR029020">
    <property type="entry name" value="Ammonium/urea_transptr"/>
</dbReference>
<dbReference type="GO" id="GO:0015204">
    <property type="term" value="F:urea transmembrane transporter activity"/>
    <property type="evidence" value="ECO:0007669"/>
    <property type="project" value="InterPro"/>
</dbReference>
<evidence type="ECO:0000256" key="5">
    <source>
        <dbReference type="ARBA" id="ARBA00022989"/>
    </source>
</evidence>
<keyword evidence="6 8" id="KW-0472">Membrane</keyword>
<name>A0A0C9R0R8_9HYME</name>
<dbReference type="AlphaFoldDB" id="A0A0C9R0R8"/>
<organism evidence="9">
    <name type="scientific">Fopius arisanus</name>
    <dbReference type="NCBI Taxonomy" id="64838"/>
    <lineage>
        <taxon>Eukaryota</taxon>
        <taxon>Metazoa</taxon>
        <taxon>Ecdysozoa</taxon>
        <taxon>Arthropoda</taxon>
        <taxon>Hexapoda</taxon>
        <taxon>Insecta</taxon>
        <taxon>Pterygota</taxon>
        <taxon>Neoptera</taxon>
        <taxon>Endopterygota</taxon>
        <taxon>Hymenoptera</taxon>
        <taxon>Apocrita</taxon>
        <taxon>Ichneumonoidea</taxon>
        <taxon>Braconidae</taxon>
        <taxon>Opiinae</taxon>
        <taxon>Fopius</taxon>
    </lineage>
</organism>
<proteinExistence type="inferred from homology"/>
<keyword evidence="5 8" id="KW-1133">Transmembrane helix</keyword>
<evidence type="ECO:0000256" key="8">
    <source>
        <dbReference type="SAM" id="Phobius"/>
    </source>
</evidence>
<evidence type="ECO:0000256" key="4">
    <source>
        <dbReference type="ARBA" id="ARBA00022692"/>
    </source>
</evidence>
<feature type="transmembrane region" description="Helical" evidence="8">
    <location>
        <begin position="70"/>
        <end position="96"/>
    </location>
</feature>
<accession>A0A0C9R0R8</accession>
<dbReference type="GO" id="GO:0005886">
    <property type="term" value="C:plasma membrane"/>
    <property type="evidence" value="ECO:0007669"/>
    <property type="project" value="UniProtKB-SubCell"/>
</dbReference>
<comment type="catalytic activity">
    <reaction evidence="7">
        <text>urea(in) = urea(out)</text>
        <dbReference type="Rhea" id="RHEA:32799"/>
        <dbReference type="ChEBI" id="CHEBI:16199"/>
    </reaction>
</comment>
<dbReference type="InterPro" id="IPR004937">
    <property type="entry name" value="Urea_transporter"/>
</dbReference>
<feature type="transmembrane region" description="Helical" evidence="8">
    <location>
        <begin position="43"/>
        <end position="64"/>
    </location>
</feature>
<feature type="transmembrane region" description="Helical" evidence="8">
    <location>
        <begin position="277"/>
        <end position="297"/>
    </location>
</feature>
<dbReference type="PANTHER" id="PTHR10464">
    <property type="entry name" value="UREA TRANSPORTER"/>
    <property type="match status" value="1"/>
</dbReference>
<feature type="transmembrane region" description="Helical" evidence="8">
    <location>
        <begin position="135"/>
        <end position="154"/>
    </location>
</feature>
<comment type="similarity">
    <text evidence="2">Belongs to the urea transporter family.</text>
</comment>
<dbReference type="EMBL" id="GBYB01006512">
    <property type="protein sequence ID" value="JAG76279.1"/>
    <property type="molecule type" value="Transcribed_RNA"/>
</dbReference>
<dbReference type="Gene3D" id="1.10.3430.10">
    <property type="entry name" value="Ammonium transporter AmtB like domains"/>
    <property type="match status" value="1"/>
</dbReference>
<evidence type="ECO:0000256" key="2">
    <source>
        <dbReference type="ARBA" id="ARBA00005914"/>
    </source>
</evidence>
<reference evidence="9" key="1">
    <citation type="submission" date="2015-01" db="EMBL/GenBank/DDBJ databases">
        <title>Transcriptome Assembly of Fopius arisanus.</title>
        <authorList>
            <person name="Geib S."/>
        </authorList>
    </citation>
    <scope>NUCLEOTIDE SEQUENCE</scope>
</reference>
<feature type="transmembrane region" description="Helical" evidence="8">
    <location>
        <begin position="329"/>
        <end position="349"/>
    </location>
</feature>
<sequence length="411" mass="45069">MSSRSSESDESLKRNKKWAVFMGDISMMRDAISRRKMGKRHSIMWKFFGGIDAGVRGVGQVVFANNPVSGLLIVITLGLTAPNVLLFGSITGVLGLIISHIIQDPGSVIENGLTVYNPLLIGVVTSSLLPEKFSTFDGLTTLMMFTGTIFSVILTRSFSRGNYPVVTIPFNITETMILIILSVQSMRPEYQDPIEAIDPVSRFDCQINETSMIGSMMNPDIRSICKTDLLNSTGRIDWGMVFRGVVTSSSQVFAVDNVIAGSVIYLAIMIYSPTTALFSLIGAIIGSLSALGLGVPYEGVYSGLWGYNSLLSTSSLGGIFLVLNPQTALLSFTAGTFTVLLQYTLNFFLSKMQLSVLTIPFVVTHYLFITVRDVTDPVYPEPMNITFPEKHRALFQRLRRSSDQDEIPANV</sequence>
<keyword evidence="4 8" id="KW-0812">Transmembrane</keyword>
<dbReference type="Pfam" id="PF03253">
    <property type="entry name" value="UT"/>
    <property type="match status" value="1"/>
</dbReference>
<gene>
    <name evidence="9" type="primary">SLC14A1_0</name>
    <name evidence="9" type="ORF">g.32217</name>
</gene>
<evidence type="ECO:0000256" key="7">
    <source>
        <dbReference type="ARBA" id="ARBA00033993"/>
    </source>
</evidence>
<evidence type="ECO:0000256" key="1">
    <source>
        <dbReference type="ARBA" id="ARBA00004651"/>
    </source>
</evidence>
<dbReference type="PANTHER" id="PTHR10464:SF4">
    <property type="entry name" value="UREA TRANSPORTER"/>
    <property type="match status" value="1"/>
</dbReference>
<comment type="subcellular location">
    <subcellularLocation>
        <location evidence="1">Cell membrane</location>
        <topology evidence="1">Multi-pass membrane protein</topology>
    </subcellularLocation>
</comment>